<accession>A0A0B7I8N2</accession>
<dbReference type="PANTHER" id="PTHR22600">
    <property type="entry name" value="BETA-HEXOSAMINIDASE"/>
    <property type="match status" value="1"/>
</dbReference>
<feature type="domain" description="Beta-hexosaminidase bacterial type N-terminal" evidence="10">
    <location>
        <begin position="31"/>
        <end position="160"/>
    </location>
</feature>
<dbReference type="RefSeq" id="WP_042344502.1">
    <property type="nucleotide sequence ID" value="NZ_CDOI01000154.1"/>
</dbReference>
<dbReference type="CDD" id="cd06563">
    <property type="entry name" value="GH20_chitobiase-like"/>
    <property type="match status" value="1"/>
</dbReference>
<evidence type="ECO:0000256" key="3">
    <source>
        <dbReference type="ARBA" id="ARBA00012663"/>
    </source>
</evidence>
<sequence length="778" mass="87498">MKLKSILASLAFTVMFASCDTGKESSVSADYHVVPLPNSIQKTTNEQPFLLNSSTKITYPKGDEALKRNADFLAEYVKEQTGMSLSVVEETAEIDNVIKLSKGLASDNKEAYQLTVNQKSITIQGASSAGIFYGMQTLRKSIPVEKTQKVVFDAVVINDAPRFAYRGAHLDSARHFFTTDSIRIFIDMLALHNINTFHWHLTDDQGWRVESKKYPNLTVVGSTRSQTVIGRNSGKYDGIPHGGFYTQDELKELVAYAQDRHITIIPEIDLPGHMLAAIASYPELGCHEGPYSVWGQWGVSDDVLNVGKPETYEFIQTILEEVTEIFPSEYIHIGGDECPKVQWKTNKDCQLKIKELGIKGDDKHTAEEYLQSHVISFAERVLASKGRKIIGWDEILEGGIAPNATVMSWRGIEGGTFAAKTGHDAIMSPMSFMYFDYYQSQDIDQEPLAIGGYVPVERVYSFEPIPEGLTPEQQKRILGVQANTWTEYIKTFKHVQYMTLPRFAALAEVQWTQPEKKNYDDFLQRIPSIIKIYDAQGYNYATHIFDLKVDITTLESEGAIQVAFTTLDNATVYYTLDGSEPSEKSTKYTEPIKINQDAKVRAVGIRKNGKTRVFSEDFKFNKATARPIKMLTNIYPSYKYKGASVLVDGNIGTNNFRTGRWIGFSGDDLEAVIDLGEAKEISKVSFNTNVITGDWIYDARSCSVAVSDDGVNFKEIASEQYSQESKHIQEIRTHSLGFEPLKTRYVKVKITSERSIPEWHQQAKGKLAFLFVDEINID</sequence>
<dbReference type="EC" id="3.2.1.52" evidence="3"/>
<keyword evidence="4 11" id="KW-0378">Hydrolase</keyword>
<comment type="catalytic activity">
    <reaction evidence="1">
        <text>Hydrolysis of terminal non-reducing N-acetyl-D-hexosamine residues in N-acetyl-beta-D-hexosaminides.</text>
        <dbReference type="EC" id="3.2.1.52"/>
    </reaction>
</comment>
<dbReference type="InterPro" id="IPR029018">
    <property type="entry name" value="Hex-like_dom2"/>
</dbReference>
<dbReference type="InterPro" id="IPR000421">
    <property type="entry name" value="FA58C"/>
</dbReference>
<dbReference type="InterPro" id="IPR025705">
    <property type="entry name" value="Beta_hexosaminidase_sua/sub"/>
</dbReference>
<dbReference type="InterPro" id="IPR015883">
    <property type="entry name" value="Glyco_hydro_20_cat"/>
</dbReference>
<feature type="chain" id="PRO_5002129831" description="beta-N-acetylhexosaminidase" evidence="7">
    <location>
        <begin position="18"/>
        <end position="778"/>
    </location>
</feature>
<keyword evidence="5 11" id="KW-0326">Glycosidase</keyword>
<dbReference type="GO" id="GO:0004563">
    <property type="term" value="F:beta-N-acetylhexosaminidase activity"/>
    <property type="evidence" value="ECO:0007669"/>
    <property type="project" value="UniProtKB-EC"/>
</dbReference>
<dbReference type="Gene3D" id="3.30.379.10">
    <property type="entry name" value="Chitobiase/beta-hexosaminidase domain 2-like"/>
    <property type="match status" value="1"/>
</dbReference>
<dbReference type="PROSITE" id="PS51257">
    <property type="entry name" value="PROKAR_LIPOPROTEIN"/>
    <property type="match status" value="1"/>
</dbReference>
<keyword evidence="7" id="KW-0732">Signal</keyword>
<dbReference type="InterPro" id="IPR015882">
    <property type="entry name" value="HEX_bac_N"/>
</dbReference>
<evidence type="ECO:0000313" key="12">
    <source>
        <dbReference type="Proteomes" id="UP000045051"/>
    </source>
</evidence>
<proteinExistence type="inferred from homology"/>
<comment type="similarity">
    <text evidence="2">Belongs to the glycosyl hydrolase 20 family.</text>
</comment>
<reference evidence="11 12" key="1">
    <citation type="submission" date="2015-01" db="EMBL/GenBank/DDBJ databases">
        <authorList>
            <person name="Xiang T."/>
            <person name="Song Y."/>
            <person name="Huang L."/>
            <person name="Wang B."/>
            <person name="Wu P."/>
        </authorList>
    </citation>
    <scope>NUCLEOTIDE SEQUENCE [LARGE SCALE GENOMIC DNA]</scope>
    <source>
        <strain evidence="11 12">CcD38</strain>
    </source>
</reference>
<feature type="active site" description="Proton donor" evidence="6">
    <location>
        <position position="337"/>
    </location>
</feature>
<dbReference type="PANTHER" id="PTHR22600:SF57">
    <property type="entry name" value="BETA-N-ACETYLHEXOSAMINIDASE"/>
    <property type="match status" value="1"/>
</dbReference>
<evidence type="ECO:0000259" key="9">
    <source>
        <dbReference type="Pfam" id="PF00754"/>
    </source>
</evidence>
<dbReference type="SUPFAM" id="SSF55545">
    <property type="entry name" value="beta-N-acetylhexosaminidase-like domain"/>
    <property type="match status" value="1"/>
</dbReference>
<evidence type="ECO:0000256" key="6">
    <source>
        <dbReference type="PIRSR" id="PIRSR625705-1"/>
    </source>
</evidence>
<gene>
    <name evidence="11" type="ORF">CCAND38_420006</name>
</gene>
<feature type="domain" description="Glycoside hydrolase family 20 catalytic" evidence="8">
    <location>
        <begin position="163"/>
        <end position="513"/>
    </location>
</feature>
<dbReference type="Gene3D" id="3.20.20.80">
    <property type="entry name" value="Glycosidases"/>
    <property type="match status" value="1"/>
</dbReference>
<evidence type="ECO:0000256" key="2">
    <source>
        <dbReference type="ARBA" id="ARBA00006285"/>
    </source>
</evidence>
<dbReference type="AlphaFoldDB" id="A0A0B7I8N2"/>
<dbReference type="SUPFAM" id="SSF49785">
    <property type="entry name" value="Galactose-binding domain-like"/>
    <property type="match status" value="1"/>
</dbReference>
<name>A0A0B7I8N2_9FLAO</name>
<keyword evidence="12" id="KW-1185">Reference proteome</keyword>
<dbReference type="Proteomes" id="UP000045051">
    <property type="component" value="Unassembled WGS sequence"/>
</dbReference>
<dbReference type="EMBL" id="CDOI01000154">
    <property type="protein sequence ID" value="CEN47054.1"/>
    <property type="molecule type" value="Genomic_DNA"/>
</dbReference>
<dbReference type="InterPro" id="IPR017853">
    <property type="entry name" value="GH"/>
</dbReference>
<evidence type="ECO:0000313" key="11">
    <source>
        <dbReference type="EMBL" id="CEN47054.1"/>
    </source>
</evidence>
<organism evidence="11 12">
    <name type="scientific">Capnocytophaga canis</name>
    <dbReference type="NCBI Taxonomy" id="1848903"/>
    <lineage>
        <taxon>Bacteria</taxon>
        <taxon>Pseudomonadati</taxon>
        <taxon>Bacteroidota</taxon>
        <taxon>Flavobacteriia</taxon>
        <taxon>Flavobacteriales</taxon>
        <taxon>Flavobacteriaceae</taxon>
        <taxon>Capnocytophaga</taxon>
    </lineage>
</organism>
<dbReference type="InterPro" id="IPR008979">
    <property type="entry name" value="Galactose-bd-like_sf"/>
</dbReference>
<protein>
    <recommendedName>
        <fullName evidence="3">beta-N-acetylhexosaminidase</fullName>
        <ecNumber evidence="3">3.2.1.52</ecNumber>
    </recommendedName>
</protein>
<dbReference type="Gene3D" id="2.60.120.260">
    <property type="entry name" value="Galactose-binding domain-like"/>
    <property type="match status" value="1"/>
</dbReference>
<feature type="signal peptide" evidence="7">
    <location>
        <begin position="1"/>
        <end position="17"/>
    </location>
</feature>
<evidence type="ECO:0000256" key="1">
    <source>
        <dbReference type="ARBA" id="ARBA00001231"/>
    </source>
</evidence>
<dbReference type="Pfam" id="PF13287">
    <property type="entry name" value="Fn3_assoc"/>
    <property type="match status" value="1"/>
</dbReference>
<feature type="domain" description="F5/8 type C" evidence="9">
    <location>
        <begin position="640"/>
        <end position="753"/>
    </location>
</feature>
<dbReference type="GO" id="GO:0016020">
    <property type="term" value="C:membrane"/>
    <property type="evidence" value="ECO:0007669"/>
    <property type="project" value="TreeGrafter"/>
</dbReference>
<dbReference type="Pfam" id="PF00754">
    <property type="entry name" value="F5_F8_type_C"/>
    <property type="match status" value="1"/>
</dbReference>
<evidence type="ECO:0000256" key="4">
    <source>
        <dbReference type="ARBA" id="ARBA00022801"/>
    </source>
</evidence>
<evidence type="ECO:0000259" key="8">
    <source>
        <dbReference type="Pfam" id="PF00728"/>
    </source>
</evidence>
<dbReference type="Pfam" id="PF00728">
    <property type="entry name" value="Glyco_hydro_20"/>
    <property type="match status" value="1"/>
</dbReference>
<evidence type="ECO:0000256" key="5">
    <source>
        <dbReference type="ARBA" id="ARBA00023295"/>
    </source>
</evidence>
<dbReference type="SUPFAM" id="SSF51445">
    <property type="entry name" value="(Trans)glycosidases"/>
    <property type="match status" value="1"/>
</dbReference>
<dbReference type="GO" id="GO:0005975">
    <property type="term" value="P:carbohydrate metabolic process"/>
    <property type="evidence" value="ECO:0007669"/>
    <property type="project" value="InterPro"/>
</dbReference>
<evidence type="ECO:0000259" key="10">
    <source>
        <dbReference type="Pfam" id="PF02838"/>
    </source>
</evidence>
<dbReference type="PRINTS" id="PR00738">
    <property type="entry name" value="GLHYDRLASE20"/>
</dbReference>
<evidence type="ECO:0000256" key="7">
    <source>
        <dbReference type="SAM" id="SignalP"/>
    </source>
</evidence>
<dbReference type="Pfam" id="PF02838">
    <property type="entry name" value="Glyco_hydro_20b"/>
    <property type="match status" value="1"/>
</dbReference>
<dbReference type="GO" id="GO:0030203">
    <property type="term" value="P:glycosaminoglycan metabolic process"/>
    <property type="evidence" value="ECO:0007669"/>
    <property type="project" value="TreeGrafter"/>
</dbReference>
<dbReference type="InterPro" id="IPR026876">
    <property type="entry name" value="Fn3_assoc_repeat"/>
</dbReference>